<name>A0A8H5M074_9AGAR</name>
<comment type="caution">
    <text evidence="2">The sequence shown here is derived from an EMBL/GenBank/DDBJ whole genome shotgun (WGS) entry which is preliminary data.</text>
</comment>
<feature type="region of interest" description="Disordered" evidence="1">
    <location>
        <begin position="1"/>
        <end position="23"/>
    </location>
</feature>
<accession>A0A8H5M074</accession>
<dbReference type="OrthoDB" id="14527at2759"/>
<dbReference type="EMBL" id="JAACJN010000093">
    <property type="protein sequence ID" value="KAF5375997.1"/>
    <property type="molecule type" value="Genomic_DNA"/>
</dbReference>
<proteinExistence type="predicted"/>
<dbReference type="SUPFAM" id="SSF54427">
    <property type="entry name" value="NTF2-like"/>
    <property type="match status" value="1"/>
</dbReference>
<dbReference type="PANTHER" id="PTHR31757">
    <property type="entry name" value="SLL0781 PROTEIN"/>
    <property type="match status" value="1"/>
</dbReference>
<dbReference type="Pfam" id="PF07080">
    <property type="entry name" value="DUF1348"/>
    <property type="match status" value="1"/>
</dbReference>
<evidence type="ECO:0000313" key="3">
    <source>
        <dbReference type="Proteomes" id="UP000518752"/>
    </source>
</evidence>
<evidence type="ECO:0000256" key="1">
    <source>
        <dbReference type="SAM" id="MobiDB-lite"/>
    </source>
</evidence>
<organism evidence="2 3">
    <name type="scientific">Collybiopsis confluens</name>
    <dbReference type="NCBI Taxonomy" id="2823264"/>
    <lineage>
        <taxon>Eukaryota</taxon>
        <taxon>Fungi</taxon>
        <taxon>Dikarya</taxon>
        <taxon>Basidiomycota</taxon>
        <taxon>Agaricomycotina</taxon>
        <taxon>Agaricomycetes</taxon>
        <taxon>Agaricomycetidae</taxon>
        <taxon>Agaricales</taxon>
        <taxon>Marasmiineae</taxon>
        <taxon>Omphalotaceae</taxon>
        <taxon>Collybiopsis</taxon>
    </lineage>
</organism>
<dbReference type="Gene3D" id="3.10.450.50">
    <property type="match status" value="1"/>
</dbReference>
<sequence length="203" mass="24181">MDYVCRGHRNALGNPRTATPFPKPDTYSPSSYLKYRVNNSTTSRQMSASRLLLPPYTLQTALQKVKLAQKAWNTRDPAHVSLNYTPDTIWRNRDTFLRGREEVVKFLTKKWEREHFYVLRKELFAFKDEKIAVQFFYEWNEKADGTGQWFRTYGLEDWTFDRETGLMRKRAMSGNDVRIEEEERWFKRGVDYVEGVEIGDRDL</sequence>
<keyword evidence="3" id="KW-1185">Reference proteome</keyword>
<dbReference type="Proteomes" id="UP000518752">
    <property type="component" value="Unassembled WGS sequence"/>
</dbReference>
<protein>
    <recommendedName>
        <fullName evidence="4">DUF1348-domain-containing protein</fullName>
    </recommendedName>
</protein>
<reference evidence="2 3" key="1">
    <citation type="journal article" date="2020" name="ISME J.">
        <title>Uncovering the hidden diversity of litter-decomposition mechanisms in mushroom-forming fungi.</title>
        <authorList>
            <person name="Floudas D."/>
            <person name="Bentzer J."/>
            <person name="Ahren D."/>
            <person name="Johansson T."/>
            <person name="Persson P."/>
            <person name="Tunlid A."/>
        </authorList>
    </citation>
    <scope>NUCLEOTIDE SEQUENCE [LARGE SCALE GENOMIC DNA]</scope>
    <source>
        <strain evidence="2 3">CBS 406.79</strain>
    </source>
</reference>
<dbReference type="InterPro" id="IPR009783">
    <property type="entry name" value="DUF1348"/>
</dbReference>
<evidence type="ECO:0000313" key="2">
    <source>
        <dbReference type="EMBL" id="KAF5375997.1"/>
    </source>
</evidence>
<evidence type="ECO:0008006" key="4">
    <source>
        <dbReference type="Google" id="ProtNLM"/>
    </source>
</evidence>
<dbReference type="PANTHER" id="PTHR31757:SF0">
    <property type="entry name" value="SLL0781 PROTEIN"/>
    <property type="match status" value="1"/>
</dbReference>
<dbReference type="AlphaFoldDB" id="A0A8H5M074"/>
<dbReference type="InterPro" id="IPR032710">
    <property type="entry name" value="NTF2-like_dom_sf"/>
</dbReference>
<gene>
    <name evidence="2" type="ORF">D9757_008853</name>
</gene>